<dbReference type="KEGG" id="pamo:BAR1_05805"/>
<dbReference type="PRINTS" id="PR01506">
    <property type="entry name" value="TATBPROTEIN"/>
</dbReference>
<keyword evidence="5 9" id="KW-0653">Protein transport</keyword>
<keyword evidence="8 9" id="KW-0472">Membrane</keyword>
<dbReference type="InterPro" id="IPR018448">
    <property type="entry name" value="TatB"/>
</dbReference>
<keyword evidence="2 9" id="KW-0813">Transport</keyword>
<dbReference type="EMBL" id="CP032125">
    <property type="protein sequence ID" value="AXX97493.1"/>
    <property type="molecule type" value="Genomic_DNA"/>
</dbReference>
<feature type="region of interest" description="Disordered" evidence="10">
    <location>
        <begin position="119"/>
        <end position="194"/>
    </location>
</feature>
<evidence type="ECO:0000256" key="11">
    <source>
        <dbReference type="SAM" id="Phobius"/>
    </source>
</evidence>
<comment type="subunit">
    <text evidence="9">The Tat system comprises two distinct complexes: a TatABC complex, containing multiple copies of TatA, TatB and TatC subunits, and a separate TatA complex, containing only TatA subunits. Substrates initially bind to the TatABC complex, which probably triggers association of the separate TatA complex to form the active translocon.</text>
</comment>
<dbReference type="GO" id="GO:0008320">
    <property type="term" value="F:protein transmembrane transporter activity"/>
    <property type="evidence" value="ECO:0007669"/>
    <property type="project" value="UniProtKB-UniRule"/>
</dbReference>
<sequence>MFDIGWTELLVIGIVALIVVGPKDLPGMFRTLGRFTGKAKAMARDFQSAMNEAADSAGVKDVADDLKNVTSKKALGLDALDEVATKFENWDPMTPEAQAKAAETKAAEKAKKAALVKERTEAAKKMHAATAKAKDGKTAAKPAAKPKAKAPAKPKAKAAAKPKAPAKPKTAKPKAPAKPKAKAAKPKAKSGDKA</sequence>
<evidence type="ECO:0000256" key="5">
    <source>
        <dbReference type="ARBA" id="ARBA00022927"/>
    </source>
</evidence>
<evidence type="ECO:0000256" key="1">
    <source>
        <dbReference type="ARBA" id="ARBA00004167"/>
    </source>
</evidence>
<comment type="subcellular location">
    <subcellularLocation>
        <location evidence="9">Cell membrane</location>
        <topology evidence="9">Single-pass membrane protein</topology>
    </subcellularLocation>
    <subcellularLocation>
        <location evidence="1">Membrane</location>
        <topology evidence="1">Single-pass membrane protein</topology>
    </subcellularLocation>
</comment>
<keyword evidence="6 9" id="KW-1133">Transmembrane helix</keyword>
<evidence type="ECO:0000256" key="8">
    <source>
        <dbReference type="ARBA" id="ARBA00023136"/>
    </source>
</evidence>
<dbReference type="HAMAP" id="MF_00237">
    <property type="entry name" value="TatB"/>
    <property type="match status" value="1"/>
</dbReference>
<evidence type="ECO:0000256" key="6">
    <source>
        <dbReference type="ARBA" id="ARBA00022989"/>
    </source>
</evidence>
<feature type="compositionally biased region" description="Basic residues" evidence="10">
    <location>
        <begin position="144"/>
        <end position="188"/>
    </location>
</feature>
<keyword evidence="7 9" id="KW-0811">Translocation</keyword>
<comment type="function">
    <text evidence="9">Part of the twin-arginine translocation (Tat) system that transports large folded proteins containing a characteristic twin-arginine motif in their signal peptide across membranes. Together with TatC, TatB is part of a receptor directly interacting with Tat signal peptides. TatB may form an oligomeric binding site that transiently accommodates folded Tat precursor proteins before their translocation.</text>
</comment>
<proteinExistence type="inferred from homology"/>
<organism evidence="12 13">
    <name type="scientific">Profundibacter amoris</name>
    <dbReference type="NCBI Taxonomy" id="2171755"/>
    <lineage>
        <taxon>Bacteria</taxon>
        <taxon>Pseudomonadati</taxon>
        <taxon>Pseudomonadota</taxon>
        <taxon>Alphaproteobacteria</taxon>
        <taxon>Rhodobacterales</taxon>
        <taxon>Paracoccaceae</taxon>
        <taxon>Profundibacter</taxon>
    </lineage>
</organism>
<evidence type="ECO:0000313" key="13">
    <source>
        <dbReference type="Proteomes" id="UP000261704"/>
    </source>
</evidence>
<dbReference type="RefSeq" id="WP_118942150.1">
    <property type="nucleotide sequence ID" value="NZ_CP032125.1"/>
</dbReference>
<dbReference type="Gene3D" id="1.20.5.3310">
    <property type="match status" value="1"/>
</dbReference>
<evidence type="ECO:0000256" key="9">
    <source>
        <dbReference type="HAMAP-Rule" id="MF_00237"/>
    </source>
</evidence>
<comment type="similarity">
    <text evidence="9">Belongs to the TatB family.</text>
</comment>
<evidence type="ECO:0000256" key="7">
    <source>
        <dbReference type="ARBA" id="ARBA00023010"/>
    </source>
</evidence>
<dbReference type="NCBIfam" id="TIGR01410">
    <property type="entry name" value="tatB"/>
    <property type="match status" value="1"/>
</dbReference>
<evidence type="ECO:0000313" key="12">
    <source>
        <dbReference type="EMBL" id="AXX97493.1"/>
    </source>
</evidence>
<dbReference type="Proteomes" id="UP000261704">
    <property type="component" value="Chromosome"/>
</dbReference>
<keyword evidence="3 9" id="KW-1003">Cell membrane</keyword>
<dbReference type="AlphaFoldDB" id="A0A347UF65"/>
<dbReference type="GO" id="GO:0033281">
    <property type="term" value="C:TAT protein transport complex"/>
    <property type="evidence" value="ECO:0007669"/>
    <property type="project" value="UniProtKB-UniRule"/>
</dbReference>
<keyword evidence="13" id="KW-1185">Reference proteome</keyword>
<name>A0A347UF65_9RHOB</name>
<evidence type="ECO:0000256" key="3">
    <source>
        <dbReference type="ARBA" id="ARBA00022475"/>
    </source>
</evidence>
<protein>
    <recommendedName>
        <fullName evidence="9">Sec-independent protein translocase protein TatB</fullName>
    </recommendedName>
</protein>
<gene>
    <name evidence="9 12" type="primary">tatB</name>
    <name evidence="12" type="ORF">BAR1_05805</name>
</gene>
<dbReference type="PANTHER" id="PTHR33162:SF1">
    <property type="entry name" value="SEC-INDEPENDENT PROTEIN TRANSLOCASE PROTEIN TATA, CHLOROPLASTIC"/>
    <property type="match status" value="1"/>
</dbReference>
<dbReference type="GO" id="GO:0043953">
    <property type="term" value="P:protein transport by the Tat complex"/>
    <property type="evidence" value="ECO:0007669"/>
    <property type="project" value="UniProtKB-UniRule"/>
</dbReference>
<dbReference type="InterPro" id="IPR003369">
    <property type="entry name" value="TatA/B/E"/>
</dbReference>
<evidence type="ECO:0000256" key="4">
    <source>
        <dbReference type="ARBA" id="ARBA00022692"/>
    </source>
</evidence>
<reference evidence="12 13" key="1">
    <citation type="submission" date="2018-09" db="EMBL/GenBank/DDBJ databases">
        <title>Profundibacter amoris BAR1 gen. nov., sp. nov., a new member of the Roseobacter clade isolated at Lokis Castle Vent Field on the Arctic Mid-Oceanic Ridge.</title>
        <authorList>
            <person name="Le Moine Bauer S."/>
            <person name="Sjoeberg A.G."/>
            <person name="L'Haridon S."/>
            <person name="Stokke R."/>
            <person name="Roalkvam I."/>
            <person name="Steen I.H."/>
            <person name="Dahle H."/>
        </authorList>
    </citation>
    <scope>NUCLEOTIDE SEQUENCE [LARGE SCALE GENOMIC DNA]</scope>
    <source>
        <strain evidence="12 13">BAR1</strain>
    </source>
</reference>
<accession>A0A347UF65</accession>
<evidence type="ECO:0000256" key="2">
    <source>
        <dbReference type="ARBA" id="ARBA00022448"/>
    </source>
</evidence>
<dbReference type="OrthoDB" id="7206969at2"/>
<dbReference type="PANTHER" id="PTHR33162">
    <property type="entry name" value="SEC-INDEPENDENT PROTEIN TRANSLOCASE PROTEIN TATA, CHLOROPLASTIC"/>
    <property type="match status" value="1"/>
</dbReference>
<evidence type="ECO:0000256" key="10">
    <source>
        <dbReference type="SAM" id="MobiDB-lite"/>
    </source>
</evidence>
<dbReference type="Pfam" id="PF02416">
    <property type="entry name" value="TatA_B_E"/>
    <property type="match status" value="1"/>
</dbReference>
<feature type="transmembrane region" description="Helical" evidence="11">
    <location>
        <begin position="6"/>
        <end position="25"/>
    </location>
</feature>
<keyword evidence="4 9" id="KW-0812">Transmembrane</keyword>